<dbReference type="GO" id="GO:0009253">
    <property type="term" value="P:peptidoglycan catabolic process"/>
    <property type="evidence" value="ECO:0007669"/>
    <property type="project" value="InterPro"/>
</dbReference>
<dbReference type="InterPro" id="IPR036779">
    <property type="entry name" value="LysM_dom_sf"/>
</dbReference>
<evidence type="ECO:0000256" key="3">
    <source>
        <dbReference type="ARBA" id="ARBA00022801"/>
    </source>
</evidence>
<feature type="domain" description="LysM" evidence="4">
    <location>
        <begin position="315"/>
        <end position="358"/>
    </location>
</feature>
<evidence type="ECO:0000259" key="4">
    <source>
        <dbReference type="PROSITE" id="PS51782"/>
    </source>
</evidence>
<evidence type="ECO:0000256" key="2">
    <source>
        <dbReference type="ARBA" id="ARBA00011901"/>
    </source>
</evidence>
<protein>
    <recommendedName>
        <fullName evidence="2">N-acetylmuramoyl-L-alanine amidase</fullName>
        <ecNumber evidence="2">3.5.1.28</ecNumber>
    </recommendedName>
</protein>
<sequence length="360" mass="40939">MEINQSSLPTEINVPYNYPIKKVRASQDGSLTRIVVDLYESVHWQNPTQTINTENIKLELKVKRNKNLNKSIRDIVVAIDAGHGGKYPGAVGPNNILEKDVTLLIAKELERTLRDTYGYRPVMIRDGDETLDLNNRYQDARKYGADIFVSIHADGFRLSSVKGASVFIWSDEASSTVARNLSKKQRERIQADIKNLKPVDFDEDAARQTYPEIYKKKISESKILGTKILDQLKRDPFTKIHKKNVEYADFRVLKSIDIPSVLVESGFITNPEDAQRLKGKPGRRMIARSVFLGIHNYFKDKPKANTFMSIDPGFVTYKIQKGDVLSEIAIRFGVTVEEINTENKLNNKPIYPGQLIKINI</sequence>
<dbReference type="CDD" id="cd02696">
    <property type="entry name" value="MurNAc-LAA"/>
    <property type="match status" value="1"/>
</dbReference>
<dbReference type="Pfam" id="PF01476">
    <property type="entry name" value="LysM"/>
    <property type="match status" value="1"/>
</dbReference>
<reference evidence="5" key="1">
    <citation type="journal article" date="2000" name="Science">
        <title>Bacterial rhodopsin: evidence for a new type of phototrophy in the sea.</title>
        <authorList>
            <person name="Beja O."/>
            <person name="Aravind L."/>
            <person name="Koonin E.V."/>
            <person name="Suzuki M.T."/>
            <person name="Hadd A."/>
            <person name="Nguyen L.P."/>
            <person name="Jovanovich S.B."/>
            <person name="Gates C.M."/>
            <person name="Feldman R.A."/>
            <person name="Spudich J.L."/>
            <person name="Spudich E.N."/>
            <person name="DeLong E.F."/>
        </authorList>
    </citation>
    <scope>NUCLEOTIDE SEQUENCE</scope>
</reference>
<dbReference type="EMBL" id="AF279106">
    <property type="protein sequence ID" value="AAG10447.1"/>
    <property type="molecule type" value="Genomic_DNA"/>
</dbReference>
<dbReference type="InterPro" id="IPR050695">
    <property type="entry name" value="N-acetylmuramoyl_amidase_3"/>
</dbReference>
<dbReference type="SMART" id="SM00646">
    <property type="entry name" value="Ami_3"/>
    <property type="match status" value="1"/>
</dbReference>
<dbReference type="SUPFAM" id="SSF54106">
    <property type="entry name" value="LysM domain"/>
    <property type="match status" value="1"/>
</dbReference>
<name>Q9F7S2_PRB01</name>
<comment type="catalytic activity">
    <reaction evidence="1">
        <text>Hydrolyzes the link between N-acetylmuramoyl residues and L-amino acid residues in certain cell-wall glycopeptides.</text>
        <dbReference type="EC" id="3.5.1.28"/>
    </reaction>
</comment>
<dbReference type="PROSITE" id="PS51782">
    <property type="entry name" value="LYSM"/>
    <property type="match status" value="1"/>
</dbReference>
<dbReference type="InterPro" id="IPR002508">
    <property type="entry name" value="MurNAc-LAA_cat"/>
</dbReference>
<dbReference type="GO" id="GO:0030288">
    <property type="term" value="C:outer membrane-bounded periplasmic space"/>
    <property type="evidence" value="ECO:0007669"/>
    <property type="project" value="TreeGrafter"/>
</dbReference>
<reference evidence="5" key="2">
    <citation type="submission" date="2003-08" db="EMBL/GenBank/DDBJ databases">
        <authorList>
            <person name="Beja O."/>
            <person name="Aravind L."/>
            <person name="Koonin E.V."/>
            <person name="Suzuki M.T."/>
            <person name="Hadd A."/>
            <person name="Nguyen L.P."/>
            <person name="Jovanovich S.B."/>
            <person name="Gates C.M."/>
            <person name="Feldman R.A."/>
            <person name="DeLong E.F."/>
        </authorList>
    </citation>
    <scope>NUCLEOTIDE SEQUENCE</scope>
</reference>
<dbReference type="PANTHER" id="PTHR30404">
    <property type="entry name" value="N-ACETYLMURAMOYL-L-ALANINE AMIDASE"/>
    <property type="match status" value="1"/>
</dbReference>
<evidence type="ECO:0000256" key="1">
    <source>
        <dbReference type="ARBA" id="ARBA00001561"/>
    </source>
</evidence>
<organism evidence="5">
    <name type="scientific">Gamma-proteobacterium EBAC31A08</name>
    <dbReference type="NCBI Taxonomy" id="133804"/>
    <lineage>
        <taxon>Bacteria</taxon>
        <taxon>Pseudomonadati</taxon>
        <taxon>Pseudomonadota</taxon>
        <taxon>Gammaproteobacteria</taxon>
        <taxon>environmental samples</taxon>
    </lineage>
</organism>
<dbReference type="InterPro" id="IPR018392">
    <property type="entry name" value="LysM"/>
</dbReference>
<dbReference type="AlphaFoldDB" id="Q9F7S2"/>
<dbReference type="SMART" id="SM00257">
    <property type="entry name" value="LysM"/>
    <property type="match status" value="1"/>
</dbReference>
<dbReference type="Pfam" id="PF01520">
    <property type="entry name" value="Amidase_3"/>
    <property type="match status" value="1"/>
</dbReference>
<dbReference type="SUPFAM" id="SSF53187">
    <property type="entry name" value="Zn-dependent exopeptidases"/>
    <property type="match status" value="1"/>
</dbReference>
<dbReference type="GO" id="GO:0008745">
    <property type="term" value="F:N-acetylmuramoyl-L-alanine amidase activity"/>
    <property type="evidence" value="ECO:0007669"/>
    <property type="project" value="UniProtKB-EC"/>
</dbReference>
<dbReference type="Gene3D" id="3.10.350.10">
    <property type="entry name" value="LysM domain"/>
    <property type="match status" value="1"/>
</dbReference>
<dbReference type="EC" id="3.5.1.28" evidence="2"/>
<proteinExistence type="predicted"/>
<keyword evidence="3" id="KW-0378">Hydrolase</keyword>
<dbReference type="PANTHER" id="PTHR30404:SF0">
    <property type="entry name" value="N-ACETYLMURAMOYL-L-ALANINE AMIDASE AMIC"/>
    <property type="match status" value="1"/>
</dbReference>
<dbReference type="Gene3D" id="3.40.630.40">
    <property type="entry name" value="Zn-dependent exopeptidases"/>
    <property type="match status" value="1"/>
</dbReference>
<evidence type="ECO:0000313" key="5">
    <source>
        <dbReference type="EMBL" id="AAG10447.1"/>
    </source>
</evidence>
<accession>Q9F7S2</accession>